<organism evidence="8 9">
    <name type="scientific">Galerina marginata (strain CBS 339.88)</name>
    <dbReference type="NCBI Taxonomy" id="685588"/>
    <lineage>
        <taxon>Eukaryota</taxon>
        <taxon>Fungi</taxon>
        <taxon>Dikarya</taxon>
        <taxon>Basidiomycota</taxon>
        <taxon>Agaricomycotina</taxon>
        <taxon>Agaricomycetes</taxon>
        <taxon>Agaricomycetidae</taxon>
        <taxon>Agaricales</taxon>
        <taxon>Agaricineae</taxon>
        <taxon>Strophariaceae</taxon>
        <taxon>Galerina</taxon>
    </lineage>
</organism>
<feature type="transmembrane region" description="Helical" evidence="5">
    <location>
        <begin position="493"/>
        <end position="519"/>
    </location>
</feature>
<evidence type="ECO:0000256" key="4">
    <source>
        <dbReference type="ARBA" id="ARBA00023136"/>
    </source>
</evidence>
<dbReference type="HOGENOM" id="CLU_011607_4_1_1"/>
<feature type="domain" description="Calcineurin-like phosphoesterase" evidence="7">
    <location>
        <begin position="89"/>
        <end position="303"/>
    </location>
</feature>
<evidence type="ECO:0000259" key="7">
    <source>
        <dbReference type="Pfam" id="PF00149"/>
    </source>
</evidence>
<dbReference type="GO" id="GO:0006506">
    <property type="term" value="P:GPI anchor biosynthetic process"/>
    <property type="evidence" value="ECO:0007669"/>
    <property type="project" value="InterPro"/>
</dbReference>
<keyword evidence="2 5" id="KW-0812">Transmembrane</keyword>
<keyword evidence="4 5" id="KW-0472">Membrane</keyword>
<gene>
    <name evidence="8" type="ORF">GALMADRAFT_69101</name>
</gene>
<dbReference type="GO" id="GO:0016787">
    <property type="term" value="F:hydrolase activity"/>
    <property type="evidence" value="ECO:0007669"/>
    <property type="project" value="InterPro"/>
</dbReference>
<dbReference type="GO" id="GO:0005783">
    <property type="term" value="C:endoplasmic reticulum"/>
    <property type="evidence" value="ECO:0007669"/>
    <property type="project" value="TreeGrafter"/>
</dbReference>
<dbReference type="Gene3D" id="3.60.21.10">
    <property type="match status" value="1"/>
</dbReference>
<feature type="transmembrane region" description="Helical" evidence="5">
    <location>
        <begin position="368"/>
        <end position="391"/>
    </location>
</feature>
<reference evidence="9" key="1">
    <citation type="journal article" date="2014" name="Proc. Natl. Acad. Sci. U.S.A.">
        <title>Extensive sampling of basidiomycete genomes demonstrates inadequacy of the white-rot/brown-rot paradigm for wood decay fungi.</title>
        <authorList>
            <person name="Riley R."/>
            <person name="Salamov A.A."/>
            <person name="Brown D.W."/>
            <person name="Nagy L.G."/>
            <person name="Floudas D."/>
            <person name="Held B.W."/>
            <person name="Levasseur A."/>
            <person name="Lombard V."/>
            <person name="Morin E."/>
            <person name="Otillar R."/>
            <person name="Lindquist E.A."/>
            <person name="Sun H."/>
            <person name="LaButti K.M."/>
            <person name="Schmutz J."/>
            <person name="Jabbour D."/>
            <person name="Luo H."/>
            <person name="Baker S.E."/>
            <person name="Pisabarro A.G."/>
            <person name="Walton J.D."/>
            <person name="Blanchette R.A."/>
            <person name="Henrissat B."/>
            <person name="Martin F."/>
            <person name="Cullen D."/>
            <person name="Hibbett D.S."/>
            <person name="Grigoriev I.V."/>
        </authorList>
    </citation>
    <scope>NUCLEOTIDE SEQUENCE [LARGE SCALE GENOMIC DNA]</scope>
    <source>
        <strain evidence="9">CBS 339.88</strain>
    </source>
</reference>
<dbReference type="GO" id="GO:0016020">
    <property type="term" value="C:membrane"/>
    <property type="evidence" value="ECO:0007669"/>
    <property type="project" value="UniProtKB-SubCell"/>
</dbReference>
<evidence type="ECO:0000256" key="1">
    <source>
        <dbReference type="ARBA" id="ARBA00004141"/>
    </source>
</evidence>
<evidence type="ECO:0000313" key="8">
    <source>
        <dbReference type="EMBL" id="KDR75754.1"/>
    </source>
</evidence>
<dbReference type="Pfam" id="PF00149">
    <property type="entry name" value="Metallophos"/>
    <property type="match status" value="1"/>
</dbReference>
<dbReference type="EMBL" id="KL142380">
    <property type="protein sequence ID" value="KDR75754.1"/>
    <property type="molecule type" value="Genomic_DNA"/>
</dbReference>
<dbReference type="AlphaFoldDB" id="A0A067T745"/>
<dbReference type="InterPro" id="IPR033308">
    <property type="entry name" value="PGAP5/Cdc1/Ted1"/>
</dbReference>
<keyword evidence="6" id="KW-0732">Signal</keyword>
<feature type="chain" id="PRO_5001648936" description="Calcineurin-like phosphoesterase domain-containing protein" evidence="6">
    <location>
        <begin position="28"/>
        <end position="521"/>
    </location>
</feature>
<proteinExistence type="predicted"/>
<dbReference type="InterPro" id="IPR004843">
    <property type="entry name" value="Calcineurin-like_PHP"/>
</dbReference>
<dbReference type="SUPFAM" id="SSF56300">
    <property type="entry name" value="Metallo-dependent phosphatases"/>
    <property type="match status" value="1"/>
</dbReference>
<accession>A0A067T745</accession>
<dbReference type="PANTHER" id="PTHR13315:SF4">
    <property type="entry name" value="METALLOPHOSPHOESTERASE, ISOFORM E"/>
    <property type="match status" value="1"/>
</dbReference>
<evidence type="ECO:0000256" key="6">
    <source>
        <dbReference type="SAM" id="SignalP"/>
    </source>
</evidence>
<dbReference type="PANTHER" id="PTHR13315">
    <property type="entry name" value="METALLO PHOSPHOESTERASE RELATED"/>
    <property type="match status" value="1"/>
</dbReference>
<sequence>MAIFSRRRVVNVLRILWVLIILWYELGSFSSSASDCNWPDSILYPVSVPIRPSHVLLVADPQIVDRYSYPSRGAFLSYLTRVLVDLNLRKNWRVALQKRPDVVVFLGDMMDNGRSVMPEEEYEAYYRRFSDIFRIDKDIPRYFIPGNHDIGLGKSLKFSPDARHRYSAHFGYPNQEISVANHSLILFDAPSYADEDSQRHGQRKSFEKWVPIRYGALDFMKKFSSTTFAHPFSEEKHTDPVILFSHIPLYRSDGRGCGPLREKGTLRPGVGHGYQNTLEKRSSQRLLEFFKPVAIFSGDDHDYCEYTHQLALPRGSPQLIHEITVKTISMVMNVRRPGFQLLSLAPADLRQDGKPTYSDTPCLLPDQLGIYLNVYIPLLAISLLIVFASNIKQGPRPSHYKNLSNGTQISLVSGAHADIEETELGLYSIPPPVSIGTSSKTSRAQGWFVLQTERRGLKAEHPSLLEWFDRIKDALSSFWPGSSRLVARRRSWLWIYALDIRDVAIFPLCTFVMITWWVVAH</sequence>
<evidence type="ECO:0000256" key="3">
    <source>
        <dbReference type="ARBA" id="ARBA00022989"/>
    </source>
</evidence>
<dbReference type="Proteomes" id="UP000027222">
    <property type="component" value="Unassembled WGS sequence"/>
</dbReference>
<name>A0A067T745_GALM3</name>
<evidence type="ECO:0000256" key="2">
    <source>
        <dbReference type="ARBA" id="ARBA00022692"/>
    </source>
</evidence>
<keyword evidence="9" id="KW-1185">Reference proteome</keyword>
<keyword evidence="3 5" id="KW-1133">Transmembrane helix</keyword>
<feature type="signal peptide" evidence="6">
    <location>
        <begin position="1"/>
        <end position="27"/>
    </location>
</feature>
<dbReference type="OrthoDB" id="5977743at2759"/>
<dbReference type="InterPro" id="IPR029052">
    <property type="entry name" value="Metallo-depent_PP-like"/>
</dbReference>
<protein>
    <recommendedName>
        <fullName evidence="7">Calcineurin-like phosphoesterase domain-containing protein</fullName>
    </recommendedName>
</protein>
<comment type="subcellular location">
    <subcellularLocation>
        <location evidence="1">Membrane</location>
        <topology evidence="1">Multi-pass membrane protein</topology>
    </subcellularLocation>
</comment>
<dbReference type="STRING" id="685588.A0A067T745"/>
<evidence type="ECO:0000256" key="5">
    <source>
        <dbReference type="SAM" id="Phobius"/>
    </source>
</evidence>
<evidence type="ECO:0000313" key="9">
    <source>
        <dbReference type="Proteomes" id="UP000027222"/>
    </source>
</evidence>